<dbReference type="AlphaFoldDB" id="A0AA36I651"/>
<keyword evidence="3" id="KW-1185">Reference proteome</keyword>
<evidence type="ECO:0000313" key="3">
    <source>
        <dbReference type="Proteomes" id="UP001178507"/>
    </source>
</evidence>
<dbReference type="Gene3D" id="3.30.70.270">
    <property type="match status" value="1"/>
</dbReference>
<organism evidence="2 3">
    <name type="scientific">Effrenium voratum</name>
    <dbReference type="NCBI Taxonomy" id="2562239"/>
    <lineage>
        <taxon>Eukaryota</taxon>
        <taxon>Sar</taxon>
        <taxon>Alveolata</taxon>
        <taxon>Dinophyceae</taxon>
        <taxon>Suessiales</taxon>
        <taxon>Symbiodiniaceae</taxon>
        <taxon>Effrenium</taxon>
    </lineage>
</organism>
<dbReference type="EMBL" id="CAUJNA010000708">
    <property type="protein sequence ID" value="CAJ1380389.1"/>
    <property type="molecule type" value="Genomic_DNA"/>
</dbReference>
<gene>
    <name evidence="2" type="ORF">EVOR1521_LOCUS8340</name>
</gene>
<dbReference type="InterPro" id="IPR000160">
    <property type="entry name" value="GGDEF_dom"/>
</dbReference>
<dbReference type="NCBIfam" id="TIGR00254">
    <property type="entry name" value="GGDEF"/>
    <property type="match status" value="1"/>
</dbReference>
<proteinExistence type="predicted"/>
<sequence>VGDNRDKLTTQFQRSWQQQEAQLATLDAEFIAAVIEQEDFNAMYYDPLTLLPRKAFYGKLLKMLEGKPLALVLTSADLDNFKLLNDCWSHAHGDSAIMQAADCIYEHCEAFNAGQSDVVCVPFRFGGDEFVMAFISHEGADFKQIKDLS</sequence>
<evidence type="ECO:0000259" key="1">
    <source>
        <dbReference type="PROSITE" id="PS50887"/>
    </source>
</evidence>
<dbReference type="InterPro" id="IPR029787">
    <property type="entry name" value="Nucleotide_cyclase"/>
</dbReference>
<dbReference type="Pfam" id="PF00990">
    <property type="entry name" value="GGDEF"/>
    <property type="match status" value="1"/>
</dbReference>
<dbReference type="PANTHER" id="PTHR45138">
    <property type="entry name" value="REGULATORY COMPONENTS OF SENSORY TRANSDUCTION SYSTEM"/>
    <property type="match status" value="1"/>
</dbReference>
<feature type="non-terminal residue" evidence="2">
    <location>
        <position position="149"/>
    </location>
</feature>
<dbReference type="PANTHER" id="PTHR45138:SF9">
    <property type="entry name" value="DIGUANYLATE CYCLASE DGCM-RELATED"/>
    <property type="match status" value="1"/>
</dbReference>
<accession>A0AA36I651</accession>
<dbReference type="InterPro" id="IPR050469">
    <property type="entry name" value="Diguanylate_Cyclase"/>
</dbReference>
<dbReference type="PROSITE" id="PS50887">
    <property type="entry name" value="GGDEF"/>
    <property type="match status" value="1"/>
</dbReference>
<dbReference type="InterPro" id="IPR043128">
    <property type="entry name" value="Rev_trsase/Diguanyl_cyclase"/>
</dbReference>
<evidence type="ECO:0000313" key="2">
    <source>
        <dbReference type="EMBL" id="CAJ1380389.1"/>
    </source>
</evidence>
<dbReference type="GO" id="GO:0005886">
    <property type="term" value="C:plasma membrane"/>
    <property type="evidence" value="ECO:0007669"/>
    <property type="project" value="TreeGrafter"/>
</dbReference>
<feature type="domain" description="GGDEF" evidence="1">
    <location>
        <begin position="69"/>
        <end position="149"/>
    </location>
</feature>
<name>A0AA36I651_9DINO</name>
<dbReference type="GO" id="GO:0052621">
    <property type="term" value="F:diguanylate cyclase activity"/>
    <property type="evidence" value="ECO:0007669"/>
    <property type="project" value="TreeGrafter"/>
</dbReference>
<dbReference type="Proteomes" id="UP001178507">
    <property type="component" value="Unassembled WGS sequence"/>
</dbReference>
<protein>
    <recommendedName>
        <fullName evidence="1">GGDEF domain-containing protein</fullName>
    </recommendedName>
</protein>
<comment type="caution">
    <text evidence="2">The sequence shown here is derived from an EMBL/GenBank/DDBJ whole genome shotgun (WGS) entry which is preliminary data.</text>
</comment>
<dbReference type="GO" id="GO:0043709">
    <property type="term" value="P:cell adhesion involved in single-species biofilm formation"/>
    <property type="evidence" value="ECO:0007669"/>
    <property type="project" value="TreeGrafter"/>
</dbReference>
<dbReference type="SUPFAM" id="SSF55073">
    <property type="entry name" value="Nucleotide cyclase"/>
    <property type="match status" value="1"/>
</dbReference>
<feature type="non-terminal residue" evidence="2">
    <location>
        <position position="1"/>
    </location>
</feature>
<reference evidence="2" key="1">
    <citation type="submission" date="2023-08" db="EMBL/GenBank/DDBJ databases">
        <authorList>
            <person name="Chen Y."/>
            <person name="Shah S."/>
            <person name="Dougan E. K."/>
            <person name="Thang M."/>
            <person name="Chan C."/>
        </authorList>
    </citation>
    <scope>NUCLEOTIDE SEQUENCE</scope>
</reference>